<comment type="caution">
    <text evidence="2">The sequence shown here is derived from an EMBL/GenBank/DDBJ whole genome shotgun (WGS) entry which is preliminary data.</text>
</comment>
<sequence length="146" mass="16850">MMELNSGLTYTGDLIILTLFISLLIEKFKKNEWPFSKYHFTAPFWLFCLIGAGAALINRVGILPILFELRALLITFLLLYIIGELNLERKDIFRFFEGNPNIYYLTLPAWHSGENLFTYDPASPRMGIVESFSNKPDEDLWSTSQS</sequence>
<keyword evidence="1" id="KW-0812">Transmembrane</keyword>
<dbReference type="AlphaFoldDB" id="A0A941J739"/>
<keyword evidence="1" id="KW-1133">Transmembrane helix</keyword>
<proteinExistence type="predicted"/>
<protein>
    <submittedName>
        <fullName evidence="2">Uncharacterized protein</fullName>
    </submittedName>
</protein>
<feature type="transmembrane region" description="Helical" evidence="1">
    <location>
        <begin position="63"/>
        <end position="82"/>
    </location>
</feature>
<accession>A0A941J739</accession>
<reference evidence="2" key="1">
    <citation type="submission" date="2021-04" db="EMBL/GenBank/DDBJ databases">
        <title>Whole genome sequencing of Enterococci isolates from hospitalized patients.</title>
        <authorList>
            <person name="Ogoti B.M."/>
            <person name="Onyambu F.G."/>
        </authorList>
    </citation>
    <scope>NUCLEOTIDE SEQUENCE</scope>
    <source>
        <strain evidence="2">242</strain>
    </source>
</reference>
<feature type="transmembrane region" description="Helical" evidence="1">
    <location>
        <begin position="38"/>
        <end position="57"/>
    </location>
</feature>
<evidence type="ECO:0000313" key="2">
    <source>
        <dbReference type="EMBL" id="MBR8644311.1"/>
    </source>
</evidence>
<evidence type="ECO:0000313" key="3">
    <source>
        <dbReference type="Proteomes" id="UP000680045"/>
    </source>
</evidence>
<dbReference type="Proteomes" id="UP000680045">
    <property type="component" value="Unassembled WGS sequence"/>
</dbReference>
<organism evidence="2 3">
    <name type="scientific">Peribacillus frigoritolerans</name>
    <dbReference type="NCBI Taxonomy" id="450367"/>
    <lineage>
        <taxon>Bacteria</taxon>
        <taxon>Bacillati</taxon>
        <taxon>Bacillota</taxon>
        <taxon>Bacilli</taxon>
        <taxon>Bacillales</taxon>
        <taxon>Bacillaceae</taxon>
        <taxon>Peribacillus</taxon>
    </lineage>
</organism>
<feature type="transmembrane region" description="Helical" evidence="1">
    <location>
        <begin position="6"/>
        <end position="26"/>
    </location>
</feature>
<name>A0A941J739_9BACI</name>
<gene>
    <name evidence="2" type="ORF">KEH51_05730</name>
</gene>
<evidence type="ECO:0000256" key="1">
    <source>
        <dbReference type="SAM" id="Phobius"/>
    </source>
</evidence>
<dbReference type="EMBL" id="JAGTPW010000007">
    <property type="protein sequence ID" value="MBR8644311.1"/>
    <property type="molecule type" value="Genomic_DNA"/>
</dbReference>
<keyword evidence="1" id="KW-0472">Membrane</keyword>